<gene>
    <name evidence="1" type="ORF">FOMPIDRAFT_82807</name>
</gene>
<dbReference type="eggNOG" id="ENOG502SAKP">
    <property type="taxonomic scope" value="Eukaryota"/>
</dbReference>
<dbReference type="EMBL" id="KE504125">
    <property type="protein sequence ID" value="EPT04829.1"/>
    <property type="molecule type" value="Genomic_DNA"/>
</dbReference>
<keyword evidence="2" id="KW-1185">Reference proteome</keyword>
<dbReference type="InParanoid" id="S8EP95"/>
<dbReference type="InterPro" id="IPR043504">
    <property type="entry name" value="Peptidase_S1_PA_chymotrypsin"/>
</dbReference>
<evidence type="ECO:0000313" key="2">
    <source>
        <dbReference type="Proteomes" id="UP000015241"/>
    </source>
</evidence>
<dbReference type="HOGENOM" id="CLU_047431_0_0_1"/>
<name>S8EP95_FOMSC</name>
<protein>
    <recommendedName>
        <fullName evidence="3">Serine protease</fullName>
    </recommendedName>
</protein>
<dbReference type="InterPro" id="IPR009003">
    <property type="entry name" value="Peptidase_S1_PA"/>
</dbReference>
<dbReference type="Proteomes" id="UP000015241">
    <property type="component" value="Unassembled WGS sequence"/>
</dbReference>
<organism evidence="1 2">
    <name type="scientific">Fomitopsis schrenkii</name>
    <name type="common">Brown rot fungus</name>
    <dbReference type="NCBI Taxonomy" id="2126942"/>
    <lineage>
        <taxon>Eukaryota</taxon>
        <taxon>Fungi</taxon>
        <taxon>Dikarya</taxon>
        <taxon>Basidiomycota</taxon>
        <taxon>Agaricomycotina</taxon>
        <taxon>Agaricomycetes</taxon>
        <taxon>Polyporales</taxon>
        <taxon>Fomitopsis</taxon>
    </lineage>
</organism>
<dbReference type="OrthoDB" id="5367135at2759"/>
<dbReference type="SUPFAM" id="SSF50494">
    <property type="entry name" value="Trypsin-like serine proteases"/>
    <property type="match status" value="1"/>
</dbReference>
<accession>S8EP95</accession>
<evidence type="ECO:0000313" key="1">
    <source>
        <dbReference type="EMBL" id="EPT04829.1"/>
    </source>
</evidence>
<reference evidence="1 2" key="1">
    <citation type="journal article" date="2012" name="Science">
        <title>The Paleozoic origin of enzymatic lignin decomposition reconstructed from 31 fungal genomes.</title>
        <authorList>
            <person name="Floudas D."/>
            <person name="Binder M."/>
            <person name="Riley R."/>
            <person name="Barry K."/>
            <person name="Blanchette R.A."/>
            <person name="Henrissat B."/>
            <person name="Martinez A.T."/>
            <person name="Otillar R."/>
            <person name="Spatafora J.W."/>
            <person name="Yadav J.S."/>
            <person name="Aerts A."/>
            <person name="Benoit I."/>
            <person name="Boyd A."/>
            <person name="Carlson A."/>
            <person name="Copeland A."/>
            <person name="Coutinho P.M."/>
            <person name="de Vries R.P."/>
            <person name="Ferreira P."/>
            <person name="Findley K."/>
            <person name="Foster B."/>
            <person name="Gaskell J."/>
            <person name="Glotzer D."/>
            <person name="Gorecki P."/>
            <person name="Heitman J."/>
            <person name="Hesse C."/>
            <person name="Hori C."/>
            <person name="Igarashi K."/>
            <person name="Jurgens J.A."/>
            <person name="Kallen N."/>
            <person name="Kersten P."/>
            <person name="Kohler A."/>
            <person name="Kuees U."/>
            <person name="Kumar T.K.A."/>
            <person name="Kuo A."/>
            <person name="LaButti K."/>
            <person name="Larrondo L.F."/>
            <person name="Lindquist E."/>
            <person name="Ling A."/>
            <person name="Lombard V."/>
            <person name="Lucas S."/>
            <person name="Lundell T."/>
            <person name="Martin R."/>
            <person name="McLaughlin D.J."/>
            <person name="Morgenstern I."/>
            <person name="Morin E."/>
            <person name="Murat C."/>
            <person name="Nagy L.G."/>
            <person name="Nolan M."/>
            <person name="Ohm R.A."/>
            <person name="Patyshakuliyeva A."/>
            <person name="Rokas A."/>
            <person name="Ruiz-Duenas F.J."/>
            <person name="Sabat G."/>
            <person name="Salamov A."/>
            <person name="Samejima M."/>
            <person name="Schmutz J."/>
            <person name="Slot J.C."/>
            <person name="St John F."/>
            <person name="Stenlid J."/>
            <person name="Sun H."/>
            <person name="Sun S."/>
            <person name="Syed K."/>
            <person name="Tsang A."/>
            <person name="Wiebenga A."/>
            <person name="Young D."/>
            <person name="Pisabarro A."/>
            <person name="Eastwood D.C."/>
            <person name="Martin F."/>
            <person name="Cullen D."/>
            <person name="Grigoriev I.V."/>
            <person name="Hibbett D.S."/>
        </authorList>
    </citation>
    <scope>NUCLEOTIDE SEQUENCE</scope>
    <source>
        <strain evidence="2">FP-58527</strain>
    </source>
</reference>
<dbReference type="STRING" id="743788.S8EP95"/>
<evidence type="ECO:0008006" key="3">
    <source>
        <dbReference type="Google" id="ProtNLM"/>
    </source>
</evidence>
<dbReference type="AlphaFoldDB" id="S8EP95"/>
<proteinExistence type="predicted"/>
<sequence length="427" mass="47004">MVRKLYVPDELQHPSWTGEQPDRITPGGLAFATLPTEWIVQMQFQRGSETGVGNGFFASIPGVPNYHVILTAGHNLIGLDGTLSQNITIKAIDPADDYIVPDGDSYICKSYKAQRDNNDPNDWGIVLYPRGKPNLLPPRFRDSNTTQADKDAIENSFGFRISLHLGHAETLQGQATVSGYRDLSKRGEPVSSSGDIMSVYPTQVEYKLKTERGISGSCVWVPHRTFPTVIAIHNYGPKTKHGGSRGSRITVDLMREAYDFTKGAAFGVKLRAHGIPRQLRELPKGGLYLHFPPNFPFARVRLASGTPIDLLPAQSGGVPMHVMAIATPAGERYAGFNLGRGEVVLRERIRDDCLFEWFRGKPTKQGEETVQIKVLKDKDDVEGKAKVQVRVQGAAIRGFDGEDAESSEVSFVDAPTADAWTVFALEK</sequence>
<dbReference type="Gene3D" id="2.40.10.10">
    <property type="entry name" value="Trypsin-like serine proteases"/>
    <property type="match status" value="2"/>
</dbReference>